<evidence type="ECO:0000313" key="3">
    <source>
        <dbReference type="Proteomes" id="UP000193431"/>
    </source>
</evidence>
<organism evidence="2 3">
    <name type="scientific">Nonlabens spongiae</name>
    <dbReference type="NCBI Taxonomy" id="331648"/>
    <lineage>
        <taxon>Bacteria</taxon>
        <taxon>Pseudomonadati</taxon>
        <taxon>Bacteroidota</taxon>
        <taxon>Flavobacteriia</taxon>
        <taxon>Flavobacteriales</taxon>
        <taxon>Flavobacteriaceae</taxon>
        <taxon>Nonlabens</taxon>
    </lineage>
</organism>
<dbReference type="InterPro" id="IPR050407">
    <property type="entry name" value="Geranylgeranyl_reductase"/>
</dbReference>
<sequence length="373" mass="41871">MNNIAIDFDVIIAGGGLAGLTAANILGRDFKVLLIDPDDYPRHKLCGEYLSAEVENILLDLGINLPKATDVKLKKLLFSTQNGNKIQADLPLGGYGISRFHLDHLLFKKIDQSVAIKKDKVVEVNMKLSQFVVLTKHEKFTCRQVIMATGKRSVLDKNLSREFVQHKSPWLGVKCHYEFDMPLDQVELHNFNGGYAGLSKVENGNVNLCYLATFESFKKYKDIDDFNREVLSQNPHLKLFFQNARPCWEKPIAISQISFDNKSAVQNGIIMIGDTAGLIHPLCGNGMAMAIHSAAIASKCILPFLKDETSREDCLKGYEREWKLAFNSRLRTGRWLQKLFLNPTATKVGLGIVKNIPSLLPLIIERTHGKVVY</sequence>
<feature type="domain" description="Squalene epoxidase" evidence="1">
    <location>
        <begin position="261"/>
        <end position="321"/>
    </location>
</feature>
<dbReference type="PANTHER" id="PTHR42685">
    <property type="entry name" value="GERANYLGERANYL DIPHOSPHATE REDUCTASE"/>
    <property type="match status" value="1"/>
</dbReference>
<evidence type="ECO:0000313" key="2">
    <source>
        <dbReference type="EMBL" id="ARN76959.1"/>
    </source>
</evidence>
<protein>
    <submittedName>
        <fullName evidence="2">FAD-dependent oxidoreductase</fullName>
    </submittedName>
</protein>
<dbReference type="STRING" id="331648.BST97_02495"/>
<dbReference type="Pfam" id="PF08491">
    <property type="entry name" value="SE"/>
    <property type="match status" value="1"/>
</dbReference>
<dbReference type="EMBL" id="CP019344">
    <property type="protein sequence ID" value="ARN76959.1"/>
    <property type="molecule type" value="Genomic_DNA"/>
</dbReference>
<dbReference type="GO" id="GO:0050660">
    <property type="term" value="F:flavin adenine dinucleotide binding"/>
    <property type="evidence" value="ECO:0007669"/>
    <property type="project" value="InterPro"/>
</dbReference>
<dbReference type="AlphaFoldDB" id="A0A1W6MHK7"/>
<dbReference type="RefSeq" id="WP_085765760.1">
    <property type="nucleotide sequence ID" value="NZ_CP019344.1"/>
</dbReference>
<name>A0A1W6MHK7_9FLAO</name>
<reference evidence="2 3" key="1">
    <citation type="submission" date="2016-11" db="EMBL/GenBank/DDBJ databases">
        <title>Trade-off between light-utilization and light-protection in marine flavobacteria.</title>
        <authorList>
            <person name="Kumagai Y."/>
        </authorList>
    </citation>
    <scope>NUCLEOTIDE SEQUENCE [LARGE SCALE GENOMIC DNA]</scope>
    <source>
        <strain evidence="2 3">JCM 13191</strain>
    </source>
</reference>
<dbReference type="Proteomes" id="UP000193431">
    <property type="component" value="Chromosome"/>
</dbReference>
<dbReference type="InterPro" id="IPR013698">
    <property type="entry name" value="Squalene_epoxidase"/>
</dbReference>
<accession>A0A1W6MHK7</accession>
<dbReference type="OrthoDB" id="1142316at2"/>
<dbReference type="InterPro" id="IPR036188">
    <property type="entry name" value="FAD/NAD-bd_sf"/>
</dbReference>
<dbReference type="Gene3D" id="3.50.50.60">
    <property type="entry name" value="FAD/NAD(P)-binding domain"/>
    <property type="match status" value="1"/>
</dbReference>
<dbReference type="SUPFAM" id="SSF51905">
    <property type="entry name" value="FAD/NAD(P)-binding domain"/>
    <property type="match status" value="1"/>
</dbReference>
<evidence type="ECO:0000259" key="1">
    <source>
        <dbReference type="Pfam" id="PF08491"/>
    </source>
</evidence>
<dbReference type="PANTHER" id="PTHR42685:SF22">
    <property type="entry name" value="CONDITIONED MEDIUM FACTOR RECEPTOR 1"/>
    <property type="match status" value="1"/>
</dbReference>
<dbReference type="GO" id="GO:0016020">
    <property type="term" value="C:membrane"/>
    <property type="evidence" value="ECO:0007669"/>
    <property type="project" value="InterPro"/>
</dbReference>
<proteinExistence type="predicted"/>
<dbReference type="GO" id="GO:0004506">
    <property type="term" value="F:squalene monooxygenase activity"/>
    <property type="evidence" value="ECO:0007669"/>
    <property type="project" value="InterPro"/>
</dbReference>
<dbReference type="PRINTS" id="PR00420">
    <property type="entry name" value="RNGMNOXGNASE"/>
</dbReference>
<gene>
    <name evidence="2" type="ORF">BST97_02495</name>
</gene>
<dbReference type="Pfam" id="PF05834">
    <property type="entry name" value="Lycopene_cycl"/>
    <property type="match status" value="1"/>
</dbReference>
<keyword evidence="3" id="KW-1185">Reference proteome</keyword>